<keyword evidence="2" id="KW-1185">Reference proteome</keyword>
<accession>A0A494XG85</accession>
<dbReference type="Proteomes" id="UP000270342">
    <property type="component" value="Unassembled WGS sequence"/>
</dbReference>
<dbReference type="OrthoDB" id="9788272at2"/>
<sequence>MNTHDDVYVACRRRLTGYARRVGGACFSASAAGPMSSSSALAIEEVVDFAALTQASAARDVDIAMAVAHLGDVARYGAVEFEHALPRRITAFREKAKPARAASMRASIGSEGAHSSASRCPSAFHSNRIFCRRICRG</sequence>
<evidence type="ECO:0000313" key="2">
    <source>
        <dbReference type="Proteomes" id="UP000270342"/>
    </source>
</evidence>
<protein>
    <submittedName>
        <fullName evidence="1">Uncharacterized protein</fullName>
    </submittedName>
</protein>
<organism evidence="1 2">
    <name type="scientific">Pararobbsia silviterrae</name>
    <dbReference type="NCBI Taxonomy" id="1792498"/>
    <lineage>
        <taxon>Bacteria</taxon>
        <taxon>Pseudomonadati</taxon>
        <taxon>Pseudomonadota</taxon>
        <taxon>Betaproteobacteria</taxon>
        <taxon>Burkholderiales</taxon>
        <taxon>Burkholderiaceae</taxon>
        <taxon>Pararobbsia</taxon>
    </lineage>
</organism>
<name>A0A494XG85_9BURK</name>
<reference evidence="1 2" key="1">
    <citation type="submission" date="2018-10" db="EMBL/GenBank/DDBJ databases">
        <title>Robbsia sp. DHC34, isolated from soil.</title>
        <authorList>
            <person name="Gao Z.-H."/>
            <person name="Qiu L.-H."/>
        </authorList>
    </citation>
    <scope>NUCLEOTIDE SEQUENCE [LARGE SCALE GENOMIC DNA]</scope>
    <source>
        <strain evidence="1 2">DHC34</strain>
    </source>
</reference>
<dbReference type="EMBL" id="RBZU01000013">
    <property type="protein sequence ID" value="RKP47094.1"/>
    <property type="molecule type" value="Genomic_DNA"/>
</dbReference>
<gene>
    <name evidence="1" type="ORF">D7S86_23370</name>
</gene>
<evidence type="ECO:0000313" key="1">
    <source>
        <dbReference type="EMBL" id="RKP47094.1"/>
    </source>
</evidence>
<dbReference type="RefSeq" id="WP_121089898.1">
    <property type="nucleotide sequence ID" value="NZ_RBZU01000013.1"/>
</dbReference>
<dbReference type="AlphaFoldDB" id="A0A494XG85"/>
<comment type="caution">
    <text evidence="1">The sequence shown here is derived from an EMBL/GenBank/DDBJ whole genome shotgun (WGS) entry which is preliminary data.</text>
</comment>
<proteinExistence type="predicted"/>